<dbReference type="Pfam" id="PF12819">
    <property type="entry name" value="Malectin_like"/>
    <property type="match status" value="1"/>
</dbReference>
<dbReference type="InterPro" id="IPR008271">
    <property type="entry name" value="Ser/Thr_kinase_AS"/>
</dbReference>
<evidence type="ECO:0000313" key="17">
    <source>
        <dbReference type="Proteomes" id="UP000655225"/>
    </source>
</evidence>
<dbReference type="InterPro" id="IPR045272">
    <property type="entry name" value="ANXUR1/2-like"/>
</dbReference>
<keyword evidence="8 12" id="KW-0067">ATP-binding</keyword>
<dbReference type="OrthoDB" id="1928639at2759"/>
<keyword evidence="2" id="KW-0723">Serine/threonine-protein kinase</keyword>
<reference evidence="16 17" key="1">
    <citation type="submission" date="2020-04" db="EMBL/GenBank/DDBJ databases">
        <title>Plant Genome Project.</title>
        <authorList>
            <person name="Zhang R.-G."/>
        </authorList>
    </citation>
    <scope>NUCLEOTIDE SEQUENCE [LARGE SCALE GENOMIC DNA]</scope>
    <source>
        <strain evidence="16">YNK0</strain>
        <tissue evidence="16">Leaf</tissue>
    </source>
</reference>
<dbReference type="FunFam" id="2.60.120.430:FF:000005">
    <property type="entry name" value="Putative receptor-like protein kinase"/>
    <property type="match status" value="1"/>
</dbReference>
<keyword evidence="10 13" id="KW-0472">Membrane</keyword>
<keyword evidence="4 13" id="KW-0812">Transmembrane</keyword>
<keyword evidence="3" id="KW-0808">Transferase</keyword>
<evidence type="ECO:0000256" key="6">
    <source>
        <dbReference type="ARBA" id="ARBA00022741"/>
    </source>
</evidence>
<dbReference type="OMA" id="HFCAFEE"/>
<dbReference type="PROSITE" id="PS00108">
    <property type="entry name" value="PROTEIN_KINASE_ST"/>
    <property type="match status" value="1"/>
</dbReference>
<dbReference type="Gene3D" id="1.10.510.10">
    <property type="entry name" value="Transferase(Phosphotransferase) domain 1"/>
    <property type="match status" value="1"/>
</dbReference>
<dbReference type="SMART" id="SM00220">
    <property type="entry name" value="S_TKc"/>
    <property type="match status" value="1"/>
</dbReference>
<dbReference type="EMBL" id="JABCRI010000012">
    <property type="protein sequence ID" value="KAF8396233.1"/>
    <property type="molecule type" value="Genomic_DNA"/>
</dbReference>
<evidence type="ECO:0000256" key="8">
    <source>
        <dbReference type="ARBA" id="ARBA00022840"/>
    </source>
</evidence>
<keyword evidence="11" id="KW-0325">Glycoprotein</keyword>
<evidence type="ECO:0000256" key="1">
    <source>
        <dbReference type="ARBA" id="ARBA00004479"/>
    </source>
</evidence>
<dbReference type="Pfam" id="PF07714">
    <property type="entry name" value="PK_Tyr_Ser-Thr"/>
    <property type="match status" value="1"/>
</dbReference>
<dbReference type="InterPro" id="IPR001245">
    <property type="entry name" value="Ser-Thr/Tyr_kinase_cat_dom"/>
</dbReference>
<name>A0A834Z179_TETSI</name>
<dbReference type="GO" id="GO:0004674">
    <property type="term" value="F:protein serine/threonine kinase activity"/>
    <property type="evidence" value="ECO:0007669"/>
    <property type="project" value="UniProtKB-KW"/>
</dbReference>
<dbReference type="InterPro" id="IPR017441">
    <property type="entry name" value="Protein_kinase_ATP_BS"/>
</dbReference>
<dbReference type="InterPro" id="IPR011009">
    <property type="entry name" value="Kinase-like_dom_sf"/>
</dbReference>
<sequence>METLQSHRNLLLLLLLQFSFLQPLSYAYYLPDKYFINCGSETNEKVDTRIFVGDKRPAASFSLHAPHYTSLNAENNQNSSLLYQTAILFRSPSYYEFDIDVTGTHLVRLHFYPFSSKNTNLSTAVFNVSVTGFSLLRNFNFVPNINTKLPVIKEYLLSIHNGTFAINFIPYTEKSFAFVNAIEVFPIPENFITDEHPDITPLGGDKTYKGLLSQVLETIYRINVGGPELTPDSASDTLRRSWIPDDIYLSTPEAAEKSAAYSGSLNYRNDLGQYIAPDNVYKTAQEVNLQTKFINITWKFGVNLGVRHLVRMHFCDIVSQSTYNLEFFAYINHGWKIDLSNVSTRLAAPYYVDFVVDSGKSDDMYISVGMGNDPTYLKAVYRQAILNGLEIMEMSNISSNLKSDSKKRKNVVLMVGSVAGGVALICILIIGLLAALKCRKSKPVEIVTWSAWPGNEGSSYGRTSEGTNNASLIPNMNLGLKIPLSEIQFATNNFDKKLLVGEGGFGKVYKGVFRNNLKVAVKRSEPGSGQGLPEFQTEITILSKIRHKHLVSLIGYCDESSEMILVYEYMAKGTLRDHLYKSKLPSLSWKRRLEICIGSARGLHYLHTGSAEGIIHRDVKSTNILLDEKYIAKVADFGLSKLGHSLEQSHISTAVKGTLGYLDPDYFRYQQLTVKSDVYSFGVLLLEVLCARPAINPLLSREQASLAEWAMQWHKKGLLEQIIDPSLVGDINVNSLRKYGETAEKCLSEFGVDRPSMGDVLWDLEYALQLQVTAVHRDPHEDSATNVASELPLSNLQRIPTFSISIERDELPLLDEASGTTASQVFSQMMTDEGR</sequence>
<comment type="caution">
    <text evidence="16">The sequence shown here is derived from an EMBL/GenBank/DDBJ whole genome shotgun (WGS) entry which is preliminary data.</text>
</comment>
<dbReference type="GO" id="GO:0004714">
    <property type="term" value="F:transmembrane receptor protein tyrosine kinase activity"/>
    <property type="evidence" value="ECO:0007669"/>
    <property type="project" value="InterPro"/>
</dbReference>
<keyword evidence="6 12" id="KW-0547">Nucleotide-binding</keyword>
<feature type="domain" description="Protein kinase" evidence="15">
    <location>
        <begin position="494"/>
        <end position="767"/>
    </location>
</feature>
<dbReference type="FunFam" id="1.10.510.10:FF:000058">
    <property type="entry name" value="Receptor-like protein kinase FERONIA"/>
    <property type="match status" value="1"/>
</dbReference>
<keyword evidence="17" id="KW-1185">Reference proteome</keyword>
<dbReference type="InterPro" id="IPR000719">
    <property type="entry name" value="Prot_kinase_dom"/>
</dbReference>
<gene>
    <name evidence="16" type="ORF">HHK36_017847</name>
</gene>
<evidence type="ECO:0000313" key="16">
    <source>
        <dbReference type="EMBL" id="KAF8396233.1"/>
    </source>
</evidence>
<dbReference type="GO" id="GO:0005524">
    <property type="term" value="F:ATP binding"/>
    <property type="evidence" value="ECO:0007669"/>
    <property type="project" value="UniProtKB-UniRule"/>
</dbReference>
<dbReference type="Gene3D" id="3.30.200.20">
    <property type="entry name" value="Phosphorylase Kinase, domain 1"/>
    <property type="match status" value="1"/>
</dbReference>
<dbReference type="GO" id="GO:0009506">
    <property type="term" value="C:plasmodesma"/>
    <property type="evidence" value="ECO:0007669"/>
    <property type="project" value="TreeGrafter"/>
</dbReference>
<feature type="transmembrane region" description="Helical" evidence="13">
    <location>
        <begin position="411"/>
        <end position="436"/>
    </location>
</feature>
<evidence type="ECO:0000256" key="10">
    <source>
        <dbReference type="ARBA" id="ARBA00023136"/>
    </source>
</evidence>
<protein>
    <recommendedName>
        <fullName evidence="15">Protein kinase domain-containing protein</fullName>
    </recommendedName>
</protein>
<dbReference type="PANTHER" id="PTHR27003">
    <property type="entry name" value="OS07G0166700 PROTEIN"/>
    <property type="match status" value="1"/>
</dbReference>
<feature type="signal peptide" evidence="14">
    <location>
        <begin position="1"/>
        <end position="27"/>
    </location>
</feature>
<keyword evidence="9 13" id="KW-1133">Transmembrane helix</keyword>
<proteinExistence type="predicted"/>
<evidence type="ECO:0000256" key="14">
    <source>
        <dbReference type="SAM" id="SignalP"/>
    </source>
</evidence>
<evidence type="ECO:0000256" key="12">
    <source>
        <dbReference type="PROSITE-ProRule" id="PRU10141"/>
    </source>
</evidence>
<accession>A0A834Z179</accession>
<dbReference type="InterPro" id="IPR024788">
    <property type="entry name" value="Malectin-like_Carb-bd_dom"/>
</dbReference>
<dbReference type="Gene3D" id="2.60.120.430">
    <property type="entry name" value="Galactose-binding lectin"/>
    <property type="match status" value="2"/>
</dbReference>
<feature type="binding site" evidence="12">
    <location>
        <position position="522"/>
    </location>
    <ligand>
        <name>ATP</name>
        <dbReference type="ChEBI" id="CHEBI:30616"/>
    </ligand>
</feature>
<dbReference type="FunFam" id="2.60.120.430:FF:000001">
    <property type="entry name" value="Receptor-like protein kinase FERONIA"/>
    <property type="match status" value="1"/>
</dbReference>
<dbReference type="PROSITE" id="PS00107">
    <property type="entry name" value="PROTEIN_KINASE_ATP"/>
    <property type="match status" value="1"/>
</dbReference>
<evidence type="ECO:0000256" key="9">
    <source>
        <dbReference type="ARBA" id="ARBA00022989"/>
    </source>
</evidence>
<dbReference type="PANTHER" id="PTHR27003:SF398">
    <property type="entry name" value="PROTEIN KINASE DOMAIN-CONTAINING PROTEIN"/>
    <property type="match status" value="1"/>
</dbReference>
<feature type="chain" id="PRO_5032807338" description="Protein kinase domain-containing protein" evidence="14">
    <location>
        <begin position="28"/>
        <end position="835"/>
    </location>
</feature>
<dbReference type="CDD" id="cd14066">
    <property type="entry name" value="STKc_IRAK"/>
    <property type="match status" value="1"/>
</dbReference>
<evidence type="ECO:0000256" key="2">
    <source>
        <dbReference type="ARBA" id="ARBA00022527"/>
    </source>
</evidence>
<evidence type="ECO:0000256" key="3">
    <source>
        <dbReference type="ARBA" id="ARBA00022679"/>
    </source>
</evidence>
<keyword evidence="7" id="KW-0418">Kinase</keyword>
<evidence type="ECO:0000256" key="4">
    <source>
        <dbReference type="ARBA" id="ARBA00022692"/>
    </source>
</evidence>
<comment type="subcellular location">
    <subcellularLocation>
        <location evidence="1">Membrane</location>
        <topology evidence="1">Single-pass type I membrane protein</topology>
    </subcellularLocation>
</comment>
<evidence type="ECO:0000256" key="13">
    <source>
        <dbReference type="SAM" id="Phobius"/>
    </source>
</evidence>
<evidence type="ECO:0000256" key="7">
    <source>
        <dbReference type="ARBA" id="ARBA00022777"/>
    </source>
</evidence>
<dbReference type="FunFam" id="3.30.200.20:FF:000039">
    <property type="entry name" value="receptor-like protein kinase FERONIA"/>
    <property type="match status" value="1"/>
</dbReference>
<dbReference type="SUPFAM" id="SSF56112">
    <property type="entry name" value="Protein kinase-like (PK-like)"/>
    <property type="match status" value="1"/>
</dbReference>
<organism evidence="16 17">
    <name type="scientific">Tetracentron sinense</name>
    <name type="common">Spur-leaf</name>
    <dbReference type="NCBI Taxonomy" id="13715"/>
    <lineage>
        <taxon>Eukaryota</taxon>
        <taxon>Viridiplantae</taxon>
        <taxon>Streptophyta</taxon>
        <taxon>Embryophyta</taxon>
        <taxon>Tracheophyta</taxon>
        <taxon>Spermatophyta</taxon>
        <taxon>Magnoliopsida</taxon>
        <taxon>Trochodendrales</taxon>
        <taxon>Trochodendraceae</taxon>
        <taxon>Tetracentron</taxon>
    </lineage>
</organism>
<dbReference type="PROSITE" id="PS50011">
    <property type="entry name" value="PROTEIN_KINASE_DOM"/>
    <property type="match status" value="1"/>
</dbReference>
<keyword evidence="5 14" id="KW-0732">Signal</keyword>
<dbReference type="Proteomes" id="UP000655225">
    <property type="component" value="Unassembled WGS sequence"/>
</dbReference>
<evidence type="ECO:0000256" key="5">
    <source>
        <dbReference type="ARBA" id="ARBA00022729"/>
    </source>
</evidence>
<dbReference type="GO" id="GO:0005886">
    <property type="term" value="C:plasma membrane"/>
    <property type="evidence" value="ECO:0007669"/>
    <property type="project" value="TreeGrafter"/>
</dbReference>
<evidence type="ECO:0000256" key="11">
    <source>
        <dbReference type="ARBA" id="ARBA00023180"/>
    </source>
</evidence>
<evidence type="ECO:0000259" key="15">
    <source>
        <dbReference type="PROSITE" id="PS50011"/>
    </source>
</evidence>
<dbReference type="AlphaFoldDB" id="A0A834Z179"/>